<keyword evidence="14" id="KW-0694">RNA-binding</keyword>
<evidence type="ECO:0000256" key="13">
    <source>
        <dbReference type="ARBA" id="ARBA00022842"/>
    </source>
</evidence>
<comment type="cofactor">
    <cofactor evidence="1">
        <name>Mg(2+)</name>
        <dbReference type="ChEBI" id="CHEBI:18420"/>
    </cofactor>
</comment>
<dbReference type="AlphaFoldDB" id="A0A5D0MLC4"/>
<proteinExistence type="inferred from homology"/>
<dbReference type="PROSITE" id="PS51447">
    <property type="entry name" value="FDX_ACB"/>
    <property type="match status" value="1"/>
</dbReference>
<dbReference type="SUPFAM" id="SSF54991">
    <property type="entry name" value="Anticodon-binding domain of PheRS"/>
    <property type="match status" value="1"/>
</dbReference>
<dbReference type="GO" id="GO:0006412">
    <property type="term" value="P:translation"/>
    <property type="evidence" value="ECO:0007669"/>
    <property type="project" value="UniProtKB-KW"/>
</dbReference>
<name>A0A5D0MLC4_9BACT</name>
<comment type="catalytic activity">
    <reaction evidence="18">
        <text>tRNA(Phe) + L-phenylalanine + ATP = L-phenylalanyl-tRNA(Phe) + AMP + diphosphate + H(+)</text>
        <dbReference type="Rhea" id="RHEA:19413"/>
        <dbReference type="Rhea" id="RHEA-COMP:9668"/>
        <dbReference type="Rhea" id="RHEA-COMP:9699"/>
        <dbReference type="ChEBI" id="CHEBI:15378"/>
        <dbReference type="ChEBI" id="CHEBI:30616"/>
        <dbReference type="ChEBI" id="CHEBI:33019"/>
        <dbReference type="ChEBI" id="CHEBI:58095"/>
        <dbReference type="ChEBI" id="CHEBI:78442"/>
        <dbReference type="ChEBI" id="CHEBI:78531"/>
        <dbReference type="ChEBI" id="CHEBI:456215"/>
        <dbReference type="EC" id="6.1.1.20"/>
    </reaction>
</comment>
<keyword evidence="12" id="KW-0067">ATP-binding</keyword>
<dbReference type="InterPro" id="IPR036690">
    <property type="entry name" value="Fdx_antiC-bd_sf"/>
</dbReference>
<dbReference type="EC" id="6.1.1.20" evidence="5"/>
<keyword evidence="21" id="KW-1185">Reference proteome</keyword>
<sequence length="118" mass="14064">WGLYLYINNILDYYNISREYKEYSFFPPVYFDLAFIVDKKVKSGEILELIKEKAGEDLESVRLFDVYEGKPLEKNKKSLAYSLVFRSLDKTLSEKDVNDRIENVIEEVKEKFNAKMRE</sequence>
<evidence type="ECO:0000256" key="4">
    <source>
        <dbReference type="ARBA" id="ARBA00011209"/>
    </source>
</evidence>
<dbReference type="FunFam" id="3.30.70.380:FF:000001">
    <property type="entry name" value="Phenylalanine--tRNA ligase beta subunit"/>
    <property type="match status" value="1"/>
</dbReference>
<dbReference type="EMBL" id="VSIX01000009">
    <property type="protein sequence ID" value="TYB32048.1"/>
    <property type="molecule type" value="Genomic_DNA"/>
</dbReference>
<evidence type="ECO:0000256" key="3">
    <source>
        <dbReference type="ARBA" id="ARBA00008653"/>
    </source>
</evidence>
<evidence type="ECO:0000256" key="10">
    <source>
        <dbReference type="ARBA" id="ARBA00022723"/>
    </source>
</evidence>
<evidence type="ECO:0000259" key="19">
    <source>
        <dbReference type="PROSITE" id="PS51447"/>
    </source>
</evidence>
<evidence type="ECO:0000256" key="2">
    <source>
        <dbReference type="ARBA" id="ARBA00004496"/>
    </source>
</evidence>
<evidence type="ECO:0000256" key="18">
    <source>
        <dbReference type="ARBA" id="ARBA00049255"/>
    </source>
</evidence>
<keyword evidence="16" id="KW-0030">Aminoacyl-tRNA synthetase</keyword>
<dbReference type="GO" id="GO:0000049">
    <property type="term" value="F:tRNA binding"/>
    <property type="evidence" value="ECO:0007669"/>
    <property type="project" value="UniProtKB-KW"/>
</dbReference>
<evidence type="ECO:0000256" key="7">
    <source>
        <dbReference type="ARBA" id="ARBA00022490"/>
    </source>
</evidence>
<evidence type="ECO:0000256" key="16">
    <source>
        <dbReference type="ARBA" id="ARBA00023146"/>
    </source>
</evidence>
<keyword evidence="15" id="KW-0648">Protein biosynthesis</keyword>
<keyword evidence="11" id="KW-0547">Nucleotide-binding</keyword>
<organism evidence="20 21">
    <name type="scientific">Candidatus Mcinerneyibacterium aminivorans</name>
    <dbReference type="NCBI Taxonomy" id="2703815"/>
    <lineage>
        <taxon>Bacteria</taxon>
        <taxon>Candidatus Macinerneyibacteriota</taxon>
        <taxon>Candidatus Mcinerneyibacteria</taxon>
        <taxon>Candidatus Mcinerneyibacteriales</taxon>
        <taxon>Candidatus Mcinerneyibacteriaceae</taxon>
        <taxon>Candidatus Mcinerneyibacterium</taxon>
    </lineage>
</organism>
<comment type="subcellular location">
    <subcellularLocation>
        <location evidence="2">Cytoplasm</location>
    </subcellularLocation>
</comment>
<dbReference type="GO" id="GO:0046872">
    <property type="term" value="F:metal ion binding"/>
    <property type="evidence" value="ECO:0007669"/>
    <property type="project" value="UniProtKB-KW"/>
</dbReference>
<dbReference type="Pfam" id="PF03147">
    <property type="entry name" value="FDX-ACB"/>
    <property type="match status" value="1"/>
</dbReference>
<keyword evidence="9 20" id="KW-0436">Ligase</keyword>
<dbReference type="InterPro" id="IPR005121">
    <property type="entry name" value="Fdx_antiC-bd"/>
</dbReference>
<comment type="similarity">
    <text evidence="3">Belongs to the phenylalanyl-tRNA synthetase beta subunit family. Type 1 subfamily.</text>
</comment>
<evidence type="ECO:0000256" key="12">
    <source>
        <dbReference type="ARBA" id="ARBA00022840"/>
    </source>
</evidence>
<dbReference type="Proteomes" id="UP000324143">
    <property type="component" value="Unassembled WGS sequence"/>
</dbReference>
<protein>
    <recommendedName>
        <fullName evidence="6">Phenylalanine--tRNA ligase beta subunit</fullName>
        <ecNumber evidence="5">6.1.1.20</ecNumber>
    </recommendedName>
    <alternativeName>
        <fullName evidence="17">Phenylalanyl-tRNA synthetase beta subunit</fullName>
    </alternativeName>
</protein>
<keyword evidence="13" id="KW-0460">Magnesium</keyword>
<comment type="subunit">
    <text evidence="4">Tetramer of two alpha and two beta subunits.</text>
</comment>
<dbReference type="SMART" id="SM00896">
    <property type="entry name" value="FDX-ACB"/>
    <property type="match status" value="1"/>
</dbReference>
<accession>A0A5D0MLC4</accession>
<keyword evidence="8" id="KW-0820">tRNA-binding</keyword>
<evidence type="ECO:0000256" key="1">
    <source>
        <dbReference type="ARBA" id="ARBA00001946"/>
    </source>
</evidence>
<dbReference type="Gene3D" id="3.30.70.380">
    <property type="entry name" value="Ferrodoxin-fold anticodon-binding domain"/>
    <property type="match status" value="1"/>
</dbReference>
<gene>
    <name evidence="20" type="ORF">FXF47_00955</name>
</gene>
<dbReference type="GO" id="GO:0005524">
    <property type="term" value="F:ATP binding"/>
    <property type="evidence" value="ECO:0007669"/>
    <property type="project" value="UniProtKB-KW"/>
</dbReference>
<comment type="caution">
    <text evidence="20">The sequence shown here is derived from an EMBL/GenBank/DDBJ whole genome shotgun (WGS) entry which is preliminary data.</text>
</comment>
<dbReference type="GO" id="GO:0005737">
    <property type="term" value="C:cytoplasm"/>
    <property type="evidence" value="ECO:0007669"/>
    <property type="project" value="UniProtKB-SubCell"/>
</dbReference>
<evidence type="ECO:0000256" key="14">
    <source>
        <dbReference type="ARBA" id="ARBA00022884"/>
    </source>
</evidence>
<evidence type="ECO:0000256" key="9">
    <source>
        <dbReference type="ARBA" id="ARBA00022598"/>
    </source>
</evidence>
<evidence type="ECO:0000256" key="5">
    <source>
        <dbReference type="ARBA" id="ARBA00012814"/>
    </source>
</evidence>
<evidence type="ECO:0000256" key="11">
    <source>
        <dbReference type="ARBA" id="ARBA00022741"/>
    </source>
</evidence>
<reference evidence="20" key="1">
    <citation type="submission" date="2019-08" db="EMBL/GenBank/DDBJ databases">
        <title>Genomic characterization of a novel candidate phylum (ARYD3) from a high temperature, high salinity tertiary oil reservoir in north central Oklahoma, USA.</title>
        <authorList>
            <person name="Youssef N.H."/>
            <person name="Yadav A."/>
            <person name="Elshahed M.S."/>
        </authorList>
    </citation>
    <scope>NUCLEOTIDE SEQUENCE [LARGE SCALE GENOMIC DNA]</scope>
    <source>
        <strain evidence="20">ARYD3</strain>
    </source>
</reference>
<keyword evidence="10" id="KW-0479">Metal-binding</keyword>
<evidence type="ECO:0000256" key="15">
    <source>
        <dbReference type="ARBA" id="ARBA00022917"/>
    </source>
</evidence>
<evidence type="ECO:0000313" key="20">
    <source>
        <dbReference type="EMBL" id="TYB32048.1"/>
    </source>
</evidence>
<dbReference type="GO" id="GO:0004826">
    <property type="term" value="F:phenylalanine-tRNA ligase activity"/>
    <property type="evidence" value="ECO:0007669"/>
    <property type="project" value="UniProtKB-EC"/>
</dbReference>
<evidence type="ECO:0000256" key="17">
    <source>
        <dbReference type="ARBA" id="ARBA00033189"/>
    </source>
</evidence>
<feature type="domain" description="FDX-ACB" evidence="19">
    <location>
        <begin position="24"/>
        <end position="117"/>
    </location>
</feature>
<feature type="non-terminal residue" evidence="20">
    <location>
        <position position="1"/>
    </location>
</feature>
<evidence type="ECO:0000256" key="6">
    <source>
        <dbReference type="ARBA" id="ARBA00017032"/>
    </source>
</evidence>
<evidence type="ECO:0000256" key="8">
    <source>
        <dbReference type="ARBA" id="ARBA00022555"/>
    </source>
</evidence>
<evidence type="ECO:0000313" key="21">
    <source>
        <dbReference type="Proteomes" id="UP000324143"/>
    </source>
</evidence>
<keyword evidence="7" id="KW-0963">Cytoplasm</keyword>